<evidence type="ECO:0000256" key="3">
    <source>
        <dbReference type="ARBA" id="ARBA00001968"/>
    </source>
</evidence>
<dbReference type="EC" id="4.6.1.12" evidence="14"/>
<dbReference type="AlphaFoldDB" id="V4R5I1"/>
<dbReference type="EMBL" id="AWXZ01000007">
    <property type="protein sequence ID" value="ESR27207.1"/>
    <property type="molecule type" value="Genomic_DNA"/>
</dbReference>
<comment type="catalytic activity">
    <reaction evidence="2 14">
        <text>2-C-methyl-D-erythritol 4-phosphate + CTP + H(+) = 4-CDP-2-C-methyl-D-erythritol + diphosphate</text>
        <dbReference type="Rhea" id="RHEA:13429"/>
        <dbReference type="ChEBI" id="CHEBI:15378"/>
        <dbReference type="ChEBI" id="CHEBI:33019"/>
        <dbReference type="ChEBI" id="CHEBI:37563"/>
        <dbReference type="ChEBI" id="CHEBI:57823"/>
        <dbReference type="ChEBI" id="CHEBI:58262"/>
        <dbReference type="EC" id="2.7.7.60"/>
    </reaction>
</comment>
<evidence type="ECO:0000259" key="16">
    <source>
        <dbReference type="Pfam" id="PF02542"/>
    </source>
</evidence>
<dbReference type="FunFam" id="3.90.550.10:FF:000003">
    <property type="entry name" value="2-C-methyl-D-erythritol 4-phosphate cytidylyltransferase"/>
    <property type="match status" value="1"/>
</dbReference>
<comment type="catalytic activity">
    <reaction evidence="1 14">
        <text>4-CDP-2-C-methyl-D-erythritol 2-phosphate = 2-C-methyl-D-erythritol 2,4-cyclic diphosphate + CMP</text>
        <dbReference type="Rhea" id="RHEA:23864"/>
        <dbReference type="ChEBI" id="CHEBI:57919"/>
        <dbReference type="ChEBI" id="CHEBI:58483"/>
        <dbReference type="ChEBI" id="CHEBI:60377"/>
        <dbReference type="EC" id="4.6.1.12"/>
    </reaction>
</comment>
<dbReference type="Pfam" id="PF01128">
    <property type="entry name" value="IspD"/>
    <property type="match status" value="1"/>
</dbReference>
<dbReference type="GO" id="GO:0016114">
    <property type="term" value="P:terpenoid biosynthetic process"/>
    <property type="evidence" value="ECO:0007669"/>
    <property type="project" value="InterPro"/>
</dbReference>
<evidence type="ECO:0000256" key="11">
    <source>
        <dbReference type="ARBA" id="ARBA00023229"/>
    </source>
</evidence>
<feature type="binding site" evidence="14">
    <location>
        <position position="372"/>
    </location>
    <ligand>
        <name>4-CDP-2-C-methyl-D-erythritol 2-phosphate</name>
        <dbReference type="ChEBI" id="CHEBI:57919"/>
    </ligand>
</feature>
<feature type="site" description="Transition state stabilizer" evidence="14">
    <location>
        <position position="264"/>
    </location>
</feature>
<comment type="similarity">
    <text evidence="6">Belongs to the IspF family.</text>
</comment>
<dbReference type="PANTHER" id="PTHR43181:SF1">
    <property type="entry name" value="2-C-METHYL-D-ERYTHRITOL 2,4-CYCLODIPHOSPHATE SYNTHASE, CHLOROPLASTIC"/>
    <property type="match status" value="1"/>
</dbReference>
<evidence type="ECO:0000256" key="9">
    <source>
        <dbReference type="ARBA" id="ARBA00022695"/>
    </source>
</evidence>
<keyword evidence="9 14" id="KW-0548">Nucleotidyltransferase</keyword>
<dbReference type="Gene3D" id="3.30.1330.50">
    <property type="entry name" value="2-C-methyl-D-erythritol 2,4-cyclodiphosphate synthase"/>
    <property type="match status" value="1"/>
</dbReference>
<comment type="pathway">
    <text evidence="4 14">Isoprenoid biosynthesis; isopentenyl diphosphate biosynthesis via DXP pathway; isopentenyl diphosphate from 1-deoxy-D-xylulose 5-phosphate: step 4/6.</text>
</comment>
<feature type="binding site" evidence="14">
    <location>
        <begin position="362"/>
        <end position="365"/>
    </location>
    <ligand>
        <name>4-CDP-2-C-methyl-D-erythritol 2-phosphate</name>
        <dbReference type="ChEBI" id="CHEBI:57919"/>
    </ligand>
</feature>
<dbReference type="InterPro" id="IPR029044">
    <property type="entry name" value="Nucleotide-diphossugar_trans"/>
</dbReference>
<accession>V4R5I1</accession>
<feature type="binding site" evidence="14">
    <location>
        <position position="238"/>
    </location>
    <ligand>
        <name>a divalent metal cation</name>
        <dbReference type="ChEBI" id="CHEBI:60240"/>
    </ligand>
</feature>
<feature type="site" description="Transition state stabilizer" evidence="14">
    <location>
        <position position="363"/>
    </location>
</feature>
<evidence type="ECO:0000256" key="4">
    <source>
        <dbReference type="ARBA" id="ARBA00004709"/>
    </source>
</evidence>
<dbReference type="Gene3D" id="3.90.550.10">
    <property type="entry name" value="Spore Coat Polysaccharide Biosynthesis Protein SpsA, Chain A"/>
    <property type="match status" value="1"/>
</dbReference>
<evidence type="ECO:0000256" key="2">
    <source>
        <dbReference type="ARBA" id="ARBA00001282"/>
    </source>
</evidence>
<dbReference type="PROSITE" id="PS01295">
    <property type="entry name" value="ISPD"/>
    <property type="match status" value="1"/>
</dbReference>
<feature type="site" description="Positions MEP for the nucleophilic attack" evidence="14">
    <location>
        <position position="156"/>
    </location>
</feature>
<evidence type="ECO:0000313" key="18">
    <source>
        <dbReference type="Proteomes" id="UP000017819"/>
    </source>
</evidence>
<dbReference type="HAMAP" id="MF_01520">
    <property type="entry name" value="IspDF"/>
    <property type="match status" value="1"/>
</dbReference>
<evidence type="ECO:0000256" key="8">
    <source>
        <dbReference type="ARBA" id="ARBA00022679"/>
    </source>
</evidence>
<proteinExistence type="inferred from homology"/>
<comment type="caution">
    <text evidence="17">The sequence shown here is derived from an EMBL/GenBank/DDBJ whole genome shotgun (WGS) entry which is preliminary data.</text>
</comment>
<dbReference type="CDD" id="cd00554">
    <property type="entry name" value="MECDP_synthase"/>
    <property type="match status" value="1"/>
</dbReference>
<comment type="similarity">
    <text evidence="14">In the N-terminal section; belongs to the IspD/TarI cytidylyltransferase family. IspD subfamily.</text>
</comment>
<dbReference type="NCBIfam" id="TIGR00453">
    <property type="entry name" value="ispD"/>
    <property type="match status" value="1"/>
</dbReference>
<dbReference type="InterPro" id="IPR036571">
    <property type="entry name" value="MECDP_synthase_sf"/>
</dbReference>
<dbReference type="InterPro" id="IPR001228">
    <property type="entry name" value="IspD"/>
</dbReference>
<dbReference type="NCBIfam" id="NF006899">
    <property type="entry name" value="PRK09382.1"/>
    <property type="match status" value="1"/>
</dbReference>
<feature type="site" description="Positions MEP for the nucleophilic attack" evidence="14">
    <location>
        <position position="212"/>
    </location>
</feature>
<dbReference type="GO" id="GO:0019288">
    <property type="term" value="P:isopentenyl diphosphate biosynthetic process, methylerythritol 4-phosphate pathway"/>
    <property type="evidence" value="ECO:0007669"/>
    <property type="project" value="UniProtKB-UniRule"/>
</dbReference>
<feature type="domain" description="2-C-methyl-D-erythritol 2,4-cyclodiphosphate synthase" evidence="16">
    <location>
        <begin position="232"/>
        <end position="384"/>
    </location>
</feature>
<dbReference type="UniPathway" id="UPA00056">
    <property type="reaction ID" value="UER00093"/>
</dbReference>
<dbReference type="eggNOG" id="COG0245">
    <property type="taxonomic scope" value="Bacteria"/>
</dbReference>
<dbReference type="InterPro" id="IPR020555">
    <property type="entry name" value="MECDP_synthase_CS"/>
</dbReference>
<comment type="similarity">
    <text evidence="14">In the C-terminal section; belongs to the IspF family.</text>
</comment>
<feature type="site" description="Transition state stabilizer" evidence="14">
    <location>
        <position position="15"/>
    </location>
</feature>
<dbReference type="OrthoDB" id="9804336at2"/>
<dbReference type="PROSITE" id="PS01350">
    <property type="entry name" value="ISPF"/>
    <property type="match status" value="1"/>
</dbReference>
<feature type="binding site" evidence="14">
    <location>
        <begin position="264"/>
        <end position="265"/>
    </location>
    <ligand>
        <name>4-CDP-2-C-methyl-D-erythritol 2-phosphate</name>
        <dbReference type="ChEBI" id="CHEBI:57919"/>
    </ligand>
</feature>
<keyword evidence="12 14" id="KW-0456">Lyase</keyword>
<dbReference type="RefSeq" id="WP_023430343.1">
    <property type="nucleotide sequence ID" value="NZ_AWXZ01000007.1"/>
</dbReference>
<feature type="binding site" evidence="14">
    <location>
        <begin position="238"/>
        <end position="240"/>
    </location>
    <ligand>
        <name>4-CDP-2-C-methyl-D-erythritol 2-phosphate</name>
        <dbReference type="ChEBI" id="CHEBI:57919"/>
    </ligand>
</feature>
<dbReference type="InterPro" id="IPR018294">
    <property type="entry name" value="ISPD_synthase_CS"/>
</dbReference>
<feature type="binding site" evidence="14">
    <location>
        <begin position="286"/>
        <end position="288"/>
    </location>
    <ligand>
        <name>4-CDP-2-C-methyl-D-erythritol 2-phosphate</name>
        <dbReference type="ChEBI" id="CHEBI:57919"/>
    </ligand>
</feature>
<feature type="region of interest" description="2-C-methyl-D-erythritol 2,4-cyclodiphosphate synthase" evidence="14">
    <location>
        <begin position="232"/>
        <end position="395"/>
    </location>
</feature>
<evidence type="ECO:0000256" key="15">
    <source>
        <dbReference type="SAM" id="MobiDB-lite"/>
    </source>
</evidence>
<keyword evidence="10 14" id="KW-0479">Metal-binding</keyword>
<evidence type="ECO:0000256" key="7">
    <source>
        <dbReference type="ARBA" id="ARBA00009789"/>
    </source>
</evidence>
<keyword evidence="11 14" id="KW-0414">Isoprene biosynthesis</keyword>
<feature type="region of interest" description="2-C-methyl-D-erythritol 4-phosphate cytidylyltransferase" evidence="14">
    <location>
        <begin position="1"/>
        <end position="231"/>
    </location>
</feature>
<name>V4R5I1_9HYPH</name>
<keyword evidence="8 14" id="KW-0808">Transferase</keyword>
<protein>
    <recommendedName>
        <fullName evidence="14">Bifunctional enzyme IspD/IspF</fullName>
    </recommendedName>
    <domain>
        <recommendedName>
            <fullName evidence="14">2-C-methyl-D-erythritol 4-phosphate cytidylyltransferase</fullName>
            <ecNumber evidence="14">2.7.7.60</ecNumber>
        </recommendedName>
        <alternativeName>
            <fullName evidence="14">4-diphosphocytidyl-2C-methyl-D-erythritol synthase</fullName>
        </alternativeName>
        <alternativeName>
            <fullName evidence="14">MEP cytidylyltransferase</fullName>
            <shortName evidence="14">MCT</shortName>
        </alternativeName>
    </domain>
    <domain>
        <recommendedName>
            <fullName evidence="14">2-C-methyl-D-erythritol 2,4-cyclodiphosphate synthase</fullName>
            <shortName evidence="14">MECDP-synthase</shortName>
            <shortName evidence="14">MECPP-synthase</shortName>
            <shortName evidence="14">MECPS</shortName>
            <ecNumber evidence="14">4.6.1.12</ecNumber>
        </recommendedName>
    </domain>
</protein>
<comment type="pathway">
    <text evidence="5 14">Isoprenoid biosynthesis; isopentenyl diphosphate biosynthesis via DXP pathway; isopentenyl diphosphate from 1-deoxy-D-xylulose 5-phosphate: step 2/6.</text>
</comment>
<keyword evidence="13 14" id="KW-0511">Multifunctional enzyme</keyword>
<dbReference type="InterPro" id="IPR026596">
    <property type="entry name" value="IspD/F"/>
</dbReference>
<evidence type="ECO:0000256" key="5">
    <source>
        <dbReference type="ARBA" id="ARBA00004787"/>
    </source>
</evidence>
<evidence type="ECO:0000256" key="6">
    <source>
        <dbReference type="ARBA" id="ARBA00008480"/>
    </source>
</evidence>
<dbReference type="GO" id="GO:0008685">
    <property type="term" value="F:2-C-methyl-D-erythritol 2,4-cyclodiphosphate synthase activity"/>
    <property type="evidence" value="ECO:0007669"/>
    <property type="project" value="UniProtKB-UniRule"/>
</dbReference>
<evidence type="ECO:0000256" key="1">
    <source>
        <dbReference type="ARBA" id="ARBA00000200"/>
    </source>
</evidence>
<keyword evidence="18" id="KW-1185">Reference proteome</keyword>
<evidence type="ECO:0000313" key="17">
    <source>
        <dbReference type="EMBL" id="ESR27207.1"/>
    </source>
</evidence>
<gene>
    <name evidence="14" type="primary">ispDF</name>
    <name evidence="17" type="ORF">N177_0186</name>
</gene>
<sequence length="395" mass="41245">MKTAAIILAAGTGTRAADPADPRPKQYRPCRGESPLGRSVRTFLSVDAVSIVQPVIRPGDVGEARRLLPGGEPRLLAAVAGGETRQASVLRGLEALQPHAPDLVLIHDAVRPFLTPALIGRVIDALAAAPAVLPAVPVADTLKRERDGFVAGTLDRAGLHAAQTPQGFHFAAILEAHRRAAAAGGTHTDDASVAEAAGLPVRLVPGETANRKITTLEDFEMVGADGRELEYRAGQGYDVHRLVDGDGVTLCGVSIPHDRSLSGHSDADVALHALTDALLGTIGEGDIGDHFPPSDPQWRGAASSLFVRHAVERVTARGGRVINADITLVCEAPKIGPHREKMRGTVAALLGVTSDRVGVKATTNERLGFLGRSEGIAAMAVVSVAMPTETRSNGR</sequence>
<feature type="binding site" evidence="14">
    <location>
        <position position="369"/>
    </location>
    <ligand>
        <name>4-CDP-2-C-methyl-D-erythritol 2-phosphate</name>
        <dbReference type="ChEBI" id="CHEBI:57919"/>
    </ligand>
</feature>
<feature type="binding site" evidence="14">
    <location>
        <position position="240"/>
    </location>
    <ligand>
        <name>a divalent metal cation</name>
        <dbReference type="ChEBI" id="CHEBI:60240"/>
    </ligand>
</feature>
<dbReference type="GO" id="GO:0050518">
    <property type="term" value="F:2-C-methyl-D-erythritol 4-phosphate cytidylyltransferase activity"/>
    <property type="evidence" value="ECO:0007669"/>
    <property type="project" value="UniProtKB-UniRule"/>
</dbReference>
<evidence type="ECO:0000256" key="10">
    <source>
        <dbReference type="ARBA" id="ARBA00022723"/>
    </source>
</evidence>
<dbReference type="STRING" id="631454.N177_0186"/>
<dbReference type="InterPro" id="IPR034683">
    <property type="entry name" value="IspD/TarI"/>
</dbReference>
<comment type="cofactor">
    <cofactor evidence="3 14">
        <name>a divalent metal cation</name>
        <dbReference type="ChEBI" id="CHEBI:60240"/>
    </cofactor>
</comment>
<dbReference type="HAMAP" id="MF_00108">
    <property type="entry name" value="IspD"/>
    <property type="match status" value="1"/>
</dbReference>
<evidence type="ECO:0000256" key="14">
    <source>
        <dbReference type="HAMAP-Rule" id="MF_01520"/>
    </source>
</evidence>
<comment type="similarity">
    <text evidence="7">Belongs to the IspD/TarI cytidylyltransferase family. IspD subfamily.</text>
</comment>
<dbReference type="GO" id="GO:0046872">
    <property type="term" value="F:metal ion binding"/>
    <property type="evidence" value="ECO:0007669"/>
    <property type="project" value="UniProtKB-KW"/>
</dbReference>
<reference evidence="17 18" key="1">
    <citation type="journal article" date="2014" name="Genome Announc.">
        <title>Draft Genome Sequence of Lutibaculum baratangense Strain AMV1T, Isolated from a Mud Volcano in Andamans, India.</title>
        <authorList>
            <person name="Singh A."/>
            <person name="Sreenivas A."/>
            <person name="Sathyanarayana Reddy G."/>
            <person name="Pinnaka A.K."/>
            <person name="Shivaji S."/>
        </authorList>
    </citation>
    <scope>NUCLEOTIDE SEQUENCE [LARGE SCALE GENOMIC DNA]</scope>
    <source>
        <strain evidence="17 18">AMV1</strain>
    </source>
</reference>
<feature type="region of interest" description="Disordered" evidence="15">
    <location>
        <begin position="13"/>
        <end position="34"/>
    </location>
</feature>
<dbReference type="InterPro" id="IPR003526">
    <property type="entry name" value="MECDP_synthase"/>
</dbReference>
<organism evidence="17 18">
    <name type="scientific">Lutibaculum baratangense AMV1</name>
    <dbReference type="NCBI Taxonomy" id="631454"/>
    <lineage>
        <taxon>Bacteria</taxon>
        <taxon>Pseudomonadati</taxon>
        <taxon>Pseudomonadota</taxon>
        <taxon>Alphaproteobacteria</taxon>
        <taxon>Hyphomicrobiales</taxon>
        <taxon>Tepidamorphaceae</taxon>
        <taxon>Lutibaculum</taxon>
    </lineage>
</organism>
<dbReference type="PANTHER" id="PTHR43181">
    <property type="entry name" value="2-C-METHYL-D-ERYTHRITOL 2,4-CYCLODIPHOSPHATE SYNTHASE, CHLOROPLASTIC"/>
    <property type="match status" value="1"/>
</dbReference>
<feature type="binding site" evidence="14">
    <location>
        <position position="272"/>
    </location>
    <ligand>
        <name>a divalent metal cation</name>
        <dbReference type="ChEBI" id="CHEBI:60240"/>
    </ligand>
</feature>
<dbReference type="SUPFAM" id="SSF69765">
    <property type="entry name" value="IpsF-like"/>
    <property type="match status" value="1"/>
</dbReference>
<comment type="function">
    <text evidence="14">Bifunctional enzyme that catalyzes the formation of 4-diphosphocytidyl-2-C-methyl-D-erythritol from CTP and 2-C-methyl-D-erythritol 4-phosphate (MEP) (IspD), and catalyzes the conversion of 4-diphosphocytidyl-2-C-methyl-D-erythritol 2-phosphate (CDP-ME2P) to 2-C-methyl-D-erythritol 2,4-cyclodiphosphate (ME-CPP) with a corresponding release of cytidine 5-monophosphate (CMP) (IspF).</text>
</comment>
<dbReference type="HAMAP" id="MF_00107">
    <property type="entry name" value="IspF"/>
    <property type="match status" value="1"/>
</dbReference>
<comment type="caution">
    <text evidence="14">Lacks conserved residue(s) required for the propagation of feature annotation.</text>
</comment>
<dbReference type="Proteomes" id="UP000017819">
    <property type="component" value="Unassembled WGS sequence"/>
</dbReference>
<evidence type="ECO:0000256" key="13">
    <source>
        <dbReference type="ARBA" id="ARBA00023268"/>
    </source>
</evidence>
<dbReference type="SUPFAM" id="SSF53448">
    <property type="entry name" value="Nucleotide-diphospho-sugar transferases"/>
    <property type="match status" value="1"/>
</dbReference>
<dbReference type="NCBIfam" id="TIGR00151">
    <property type="entry name" value="ispF"/>
    <property type="match status" value="1"/>
</dbReference>
<dbReference type="Pfam" id="PF02542">
    <property type="entry name" value="YgbB"/>
    <property type="match status" value="1"/>
</dbReference>
<dbReference type="CDD" id="cd02516">
    <property type="entry name" value="CDP-ME_synthetase"/>
    <property type="match status" value="1"/>
</dbReference>
<dbReference type="PATRIC" id="fig|631454.5.peg.184"/>
<dbReference type="eggNOG" id="COG1211">
    <property type="taxonomic scope" value="Bacteria"/>
</dbReference>
<evidence type="ECO:0000256" key="12">
    <source>
        <dbReference type="ARBA" id="ARBA00023239"/>
    </source>
</evidence>
<dbReference type="EC" id="2.7.7.60" evidence="14"/>
<feature type="site" description="Transition state stabilizer" evidence="14">
    <location>
        <position position="25"/>
    </location>
</feature>